<evidence type="ECO:0000313" key="8">
    <source>
        <dbReference type="EMBL" id="SVE09429.1"/>
    </source>
</evidence>
<organism evidence="8">
    <name type="scientific">marine metagenome</name>
    <dbReference type="NCBI Taxonomy" id="408172"/>
    <lineage>
        <taxon>unclassified sequences</taxon>
        <taxon>metagenomes</taxon>
        <taxon>ecological metagenomes</taxon>
    </lineage>
</organism>
<comment type="cofactor">
    <cofactor evidence="1">
        <name>Mn(2+)</name>
        <dbReference type="ChEBI" id="CHEBI:29035"/>
    </cofactor>
</comment>
<keyword evidence="6" id="KW-0464">Manganese</keyword>
<feature type="domain" description="Nudix hydrolase" evidence="7">
    <location>
        <begin position="35"/>
        <end position="166"/>
    </location>
</feature>
<keyword evidence="4" id="KW-0378">Hydrolase</keyword>
<evidence type="ECO:0000256" key="4">
    <source>
        <dbReference type="ARBA" id="ARBA00022801"/>
    </source>
</evidence>
<dbReference type="GO" id="GO:0010945">
    <property type="term" value="F:coenzyme A diphosphatase activity"/>
    <property type="evidence" value="ECO:0007669"/>
    <property type="project" value="InterPro"/>
</dbReference>
<evidence type="ECO:0000256" key="6">
    <source>
        <dbReference type="ARBA" id="ARBA00023211"/>
    </source>
</evidence>
<dbReference type="CDD" id="cd03426">
    <property type="entry name" value="NUDIX_CoAse_Nudt7"/>
    <property type="match status" value="1"/>
</dbReference>
<dbReference type="PROSITE" id="PS51462">
    <property type="entry name" value="NUDIX"/>
    <property type="match status" value="1"/>
</dbReference>
<dbReference type="NCBIfam" id="NF007980">
    <property type="entry name" value="PRK10707.1"/>
    <property type="match status" value="1"/>
</dbReference>
<reference evidence="8" key="1">
    <citation type="submission" date="2018-05" db="EMBL/GenBank/DDBJ databases">
        <authorList>
            <person name="Lanie J.A."/>
            <person name="Ng W.-L."/>
            <person name="Kazmierczak K.M."/>
            <person name="Andrzejewski T.M."/>
            <person name="Davidsen T.M."/>
            <person name="Wayne K.J."/>
            <person name="Tettelin H."/>
            <person name="Glass J.I."/>
            <person name="Rusch D."/>
            <person name="Podicherti R."/>
            <person name="Tsui H.-C.T."/>
            <person name="Winkler M.E."/>
        </authorList>
    </citation>
    <scope>NUCLEOTIDE SEQUENCE</scope>
</reference>
<dbReference type="InterPro" id="IPR000086">
    <property type="entry name" value="NUDIX_hydrolase_dom"/>
</dbReference>
<dbReference type="InterPro" id="IPR015797">
    <property type="entry name" value="NUDIX_hydrolase-like_dom_sf"/>
</dbReference>
<evidence type="ECO:0000259" key="7">
    <source>
        <dbReference type="PROSITE" id="PS51462"/>
    </source>
</evidence>
<dbReference type="Gene3D" id="3.90.79.10">
    <property type="entry name" value="Nucleoside Triphosphate Pyrophosphohydrolase"/>
    <property type="match status" value="1"/>
</dbReference>
<dbReference type="GO" id="GO:0046872">
    <property type="term" value="F:metal ion binding"/>
    <property type="evidence" value="ECO:0007669"/>
    <property type="project" value="UniProtKB-KW"/>
</dbReference>
<feature type="non-terminal residue" evidence="8">
    <location>
        <position position="193"/>
    </location>
</feature>
<keyword evidence="3" id="KW-0479">Metal-binding</keyword>
<dbReference type="EMBL" id="UINC01193693">
    <property type="protein sequence ID" value="SVE09429.1"/>
    <property type="molecule type" value="Genomic_DNA"/>
</dbReference>
<dbReference type="Pfam" id="PF00293">
    <property type="entry name" value="NUDIX"/>
    <property type="match status" value="1"/>
</dbReference>
<gene>
    <name evidence="8" type="ORF">METZ01_LOCUS462283</name>
</gene>
<evidence type="ECO:0000256" key="1">
    <source>
        <dbReference type="ARBA" id="ARBA00001936"/>
    </source>
</evidence>
<evidence type="ECO:0000256" key="5">
    <source>
        <dbReference type="ARBA" id="ARBA00022842"/>
    </source>
</evidence>
<protein>
    <recommendedName>
        <fullName evidence="7">Nudix hydrolase domain-containing protein</fullName>
    </recommendedName>
</protein>
<dbReference type="InterPro" id="IPR045121">
    <property type="entry name" value="CoAse"/>
</dbReference>
<dbReference type="PANTHER" id="PTHR12992:SF11">
    <property type="entry name" value="MITOCHONDRIAL COENZYME A DIPHOSPHATASE NUDT8"/>
    <property type="match status" value="1"/>
</dbReference>
<evidence type="ECO:0000256" key="2">
    <source>
        <dbReference type="ARBA" id="ARBA00001946"/>
    </source>
</evidence>
<dbReference type="SUPFAM" id="SSF55811">
    <property type="entry name" value="Nudix"/>
    <property type="match status" value="1"/>
</dbReference>
<sequence length="193" mass="21768">MQTDWIIKTFQARSDRSIGHGDHDLNPGITPPEVLTPAAVLIPVVARGDGVTMLLTQRTNDLAHHPGQISFPGGHVERGDITPEETALRETEEEIGIHRRHIKIIGRLADYWTRTGFSVVPVVGVVTPPFDVKPDPSEVAEVFEVPFDFLMDPKNHERHSREYQGSTRYFYAMPYNEFYIWGATAGMLVDLYN</sequence>
<keyword evidence="5" id="KW-0460">Magnesium</keyword>
<dbReference type="AlphaFoldDB" id="A0A383APF8"/>
<name>A0A383APF8_9ZZZZ</name>
<proteinExistence type="predicted"/>
<evidence type="ECO:0000256" key="3">
    <source>
        <dbReference type="ARBA" id="ARBA00022723"/>
    </source>
</evidence>
<dbReference type="PANTHER" id="PTHR12992">
    <property type="entry name" value="NUDIX HYDROLASE"/>
    <property type="match status" value="1"/>
</dbReference>
<accession>A0A383APF8</accession>
<comment type="cofactor">
    <cofactor evidence="2">
        <name>Mg(2+)</name>
        <dbReference type="ChEBI" id="CHEBI:18420"/>
    </cofactor>
</comment>